<organism evidence="2 3">
    <name type="scientific">Xylanimonas protaetiae</name>
    <dbReference type="NCBI Taxonomy" id="2509457"/>
    <lineage>
        <taxon>Bacteria</taxon>
        <taxon>Bacillati</taxon>
        <taxon>Actinomycetota</taxon>
        <taxon>Actinomycetes</taxon>
        <taxon>Micrococcales</taxon>
        <taxon>Promicromonosporaceae</taxon>
        <taxon>Xylanimonas</taxon>
    </lineage>
</organism>
<sequence length="172" mass="16927">MTAHDDALVATLSRLAAAAPTIDVDTSRVVSTGRRRRDRRRSVATASLGLVVLAGVGFSQASAWTADPVVSAHEPLRLDDSGRVADAPARSGVPEQSVAPAIAPLGVDVATPEPAAPEPATTDAATDAVVDAGAAGDPAGLPAALAVGLGAAGVGALGAGAFFALRSRRHAA</sequence>
<accession>A0A4P6F293</accession>
<dbReference type="AlphaFoldDB" id="A0A4P6F293"/>
<evidence type="ECO:0000256" key="1">
    <source>
        <dbReference type="SAM" id="Phobius"/>
    </source>
</evidence>
<dbReference type="RefSeq" id="WP_129186235.1">
    <property type="nucleotide sequence ID" value="NZ_CP035493.1"/>
</dbReference>
<reference evidence="2 3" key="1">
    <citation type="submission" date="2019-01" db="EMBL/GenBank/DDBJ databases">
        <title>Genome sequencing of strain FW10M-9.</title>
        <authorList>
            <person name="Heo J."/>
            <person name="Kim S.-J."/>
            <person name="Kim J.-S."/>
            <person name="Hong S.-B."/>
            <person name="Kwon S.-W."/>
        </authorList>
    </citation>
    <scope>NUCLEOTIDE SEQUENCE [LARGE SCALE GENOMIC DNA]</scope>
    <source>
        <strain evidence="2 3">FW10M-9</strain>
    </source>
</reference>
<feature type="transmembrane region" description="Helical" evidence="1">
    <location>
        <begin position="43"/>
        <end position="66"/>
    </location>
</feature>
<keyword evidence="1" id="KW-0812">Transmembrane</keyword>
<dbReference type="EMBL" id="CP035493">
    <property type="protein sequence ID" value="QAY68833.1"/>
    <property type="molecule type" value="Genomic_DNA"/>
</dbReference>
<dbReference type="KEGG" id="xya:ET471_01205"/>
<keyword evidence="1" id="KW-0472">Membrane</keyword>
<keyword evidence="3" id="KW-1185">Reference proteome</keyword>
<proteinExistence type="predicted"/>
<name>A0A4P6F293_9MICO</name>
<dbReference type="OrthoDB" id="10016652at2"/>
<evidence type="ECO:0000313" key="2">
    <source>
        <dbReference type="EMBL" id="QAY68833.1"/>
    </source>
</evidence>
<dbReference type="Proteomes" id="UP000292118">
    <property type="component" value="Chromosome"/>
</dbReference>
<feature type="transmembrane region" description="Helical" evidence="1">
    <location>
        <begin position="143"/>
        <end position="165"/>
    </location>
</feature>
<protein>
    <submittedName>
        <fullName evidence="2">Uncharacterized protein</fullName>
    </submittedName>
</protein>
<gene>
    <name evidence="2" type="ORF">ET471_01205</name>
</gene>
<keyword evidence="1" id="KW-1133">Transmembrane helix</keyword>
<evidence type="ECO:0000313" key="3">
    <source>
        <dbReference type="Proteomes" id="UP000292118"/>
    </source>
</evidence>